<feature type="transmembrane region" description="Helical" evidence="1">
    <location>
        <begin position="243"/>
        <end position="262"/>
    </location>
</feature>
<organism evidence="3 4">
    <name type="scientific">Tunturiibacter lichenicola</name>
    <dbReference type="NCBI Taxonomy" id="2051959"/>
    <lineage>
        <taxon>Bacteria</taxon>
        <taxon>Pseudomonadati</taxon>
        <taxon>Acidobacteriota</taxon>
        <taxon>Terriglobia</taxon>
        <taxon>Terriglobales</taxon>
        <taxon>Acidobacteriaceae</taxon>
        <taxon>Tunturiibacter</taxon>
    </lineage>
</organism>
<feature type="transmembrane region" description="Helical" evidence="1">
    <location>
        <begin position="207"/>
        <end position="231"/>
    </location>
</feature>
<accession>A0A7W8JB20</accession>
<proteinExistence type="predicted"/>
<keyword evidence="1" id="KW-0472">Membrane</keyword>
<dbReference type="GO" id="GO:0016747">
    <property type="term" value="F:acyltransferase activity, transferring groups other than amino-acyl groups"/>
    <property type="evidence" value="ECO:0007669"/>
    <property type="project" value="InterPro"/>
</dbReference>
<dbReference type="GO" id="GO:0009103">
    <property type="term" value="P:lipopolysaccharide biosynthetic process"/>
    <property type="evidence" value="ECO:0007669"/>
    <property type="project" value="TreeGrafter"/>
</dbReference>
<evidence type="ECO:0000313" key="3">
    <source>
        <dbReference type="EMBL" id="MBB5344609.1"/>
    </source>
</evidence>
<dbReference type="AlphaFoldDB" id="A0A7W8JB20"/>
<sequence length="394" mass="44734">MTRSYAARLPGLDTLRAAAIVAVMLYHLKSSLPESMAVVAQFGWMGVDLFFVLSGYLIGTQLLKPYASGDRPSIRSFYRRRAYRILPAYFAVLWIYLVFPAWRESPVLPPLWQFLTFTVNLFFVDFSQHAFSHVWSLCVEEHFYLVLPLLVIWLMRRPSLRKTVFVIGGVILFGTCFRGYKLLPLIAPSGWSGREVPDDFGIFYYRYLYYPTYSRLDGLVVGVTLALVRIFRPEWWSWLARRGHAAMVSGIALTGTVCWMFRDDAMGDATKIAAWGTVIGYPLLAIGLGLLVVSSVSRNGWLSRFSVPGSRLLATLAFSLYLTHKEVANLDRRYLPTLTASPEWKTVVVYAVTCLVAAGVLYGLVERPFMVLRDRFERRATEAVDAEMLREPAL</sequence>
<dbReference type="InterPro" id="IPR002656">
    <property type="entry name" value="Acyl_transf_3_dom"/>
</dbReference>
<evidence type="ECO:0000259" key="2">
    <source>
        <dbReference type="Pfam" id="PF01757"/>
    </source>
</evidence>
<feature type="transmembrane region" description="Helical" evidence="1">
    <location>
        <begin position="83"/>
        <end position="102"/>
    </location>
</feature>
<feature type="transmembrane region" description="Helical" evidence="1">
    <location>
        <begin position="134"/>
        <end position="155"/>
    </location>
</feature>
<name>A0A7W8JB20_9BACT</name>
<evidence type="ECO:0000256" key="1">
    <source>
        <dbReference type="SAM" id="Phobius"/>
    </source>
</evidence>
<feature type="transmembrane region" description="Helical" evidence="1">
    <location>
        <begin position="164"/>
        <end position="187"/>
    </location>
</feature>
<gene>
    <name evidence="3" type="ORF">HDF10_002595</name>
</gene>
<dbReference type="PANTHER" id="PTHR23028">
    <property type="entry name" value="ACETYLTRANSFERASE"/>
    <property type="match status" value="1"/>
</dbReference>
<dbReference type="GO" id="GO:0016020">
    <property type="term" value="C:membrane"/>
    <property type="evidence" value="ECO:0007669"/>
    <property type="project" value="TreeGrafter"/>
</dbReference>
<comment type="caution">
    <text evidence="3">The sequence shown here is derived from an EMBL/GenBank/DDBJ whole genome shotgun (WGS) entry which is preliminary data.</text>
</comment>
<dbReference type="PANTHER" id="PTHR23028:SF53">
    <property type="entry name" value="ACYL_TRANSF_3 DOMAIN-CONTAINING PROTEIN"/>
    <property type="match status" value="1"/>
</dbReference>
<feature type="domain" description="Acyltransferase 3" evidence="2">
    <location>
        <begin position="10"/>
        <end position="358"/>
    </location>
</feature>
<dbReference type="Pfam" id="PF01757">
    <property type="entry name" value="Acyl_transf_3"/>
    <property type="match status" value="1"/>
</dbReference>
<protein>
    <submittedName>
        <fullName evidence="3">Peptidoglycan/LPS O-acetylase OafA/YrhL</fullName>
    </submittedName>
</protein>
<feature type="transmembrane region" description="Helical" evidence="1">
    <location>
        <begin position="12"/>
        <end position="29"/>
    </location>
</feature>
<evidence type="ECO:0000313" key="4">
    <source>
        <dbReference type="Proteomes" id="UP000569092"/>
    </source>
</evidence>
<dbReference type="Proteomes" id="UP000569092">
    <property type="component" value="Unassembled WGS sequence"/>
</dbReference>
<feature type="transmembrane region" description="Helical" evidence="1">
    <location>
        <begin position="344"/>
        <end position="365"/>
    </location>
</feature>
<feature type="transmembrane region" description="Helical" evidence="1">
    <location>
        <begin position="274"/>
        <end position="293"/>
    </location>
</feature>
<dbReference type="EMBL" id="JACHDZ010000004">
    <property type="protein sequence ID" value="MBB5344609.1"/>
    <property type="molecule type" value="Genomic_DNA"/>
</dbReference>
<reference evidence="3 4" key="1">
    <citation type="submission" date="2020-08" db="EMBL/GenBank/DDBJ databases">
        <title>Genomic Encyclopedia of Type Strains, Phase IV (KMG-V): Genome sequencing to study the core and pangenomes of soil and plant-associated prokaryotes.</title>
        <authorList>
            <person name="Whitman W."/>
        </authorList>
    </citation>
    <scope>NUCLEOTIDE SEQUENCE [LARGE SCALE GENOMIC DNA]</scope>
    <source>
        <strain evidence="3 4">M8US30</strain>
    </source>
</reference>
<feature type="transmembrane region" description="Helical" evidence="1">
    <location>
        <begin position="41"/>
        <end position="63"/>
    </location>
</feature>
<keyword evidence="1" id="KW-1133">Transmembrane helix</keyword>
<feature type="transmembrane region" description="Helical" evidence="1">
    <location>
        <begin position="305"/>
        <end position="324"/>
    </location>
</feature>
<dbReference type="InterPro" id="IPR050879">
    <property type="entry name" value="Acyltransferase_3"/>
</dbReference>
<keyword evidence="1" id="KW-0812">Transmembrane</keyword>